<keyword evidence="4" id="KW-0249">Electron transport</keyword>
<feature type="domain" description="4Fe-4S ferredoxin-type" evidence="8">
    <location>
        <begin position="258"/>
        <end position="287"/>
    </location>
</feature>
<evidence type="ECO:0000256" key="7">
    <source>
        <dbReference type="SAM" id="Phobius"/>
    </source>
</evidence>
<keyword evidence="1" id="KW-0813">Transport</keyword>
<feature type="transmembrane region" description="Helical" evidence="7">
    <location>
        <begin position="43"/>
        <end position="60"/>
    </location>
</feature>
<proteinExistence type="predicted"/>
<dbReference type="InterPro" id="IPR051684">
    <property type="entry name" value="Electron_Trans/Redox"/>
</dbReference>
<evidence type="ECO:0000256" key="6">
    <source>
        <dbReference type="ARBA" id="ARBA00023014"/>
    </source>
</evidence>
<keyword evidence="6" id="KW-0411">Iron-sulfur</keyword>
<dbReference type="InterPro" id="IPR017896">
    <property type="entry name" value="4Fe4S_Fe-S-bd"/>
</dbReference>
<reference evidence="10" key="1">
    <citation type="journal article" date="2019" name="Int. J. Syst. Evol. Microbiol.">
        <title>The Global Catalogue of Microorganisms (GCM) 10K type strain sequencing project: providing services to taxonomists for standard genome sequencing and annotation.</title>
        <authorList>
            <consortium name="The Broad Institute Genomics Platform"/>
            <consortium name="The Broad Institute Genome Sequencing Center for Infectious Disease"/>
            <person name="Wu L."/>
            <person name="Ma J."/>
        </authorList>
    </citation>
    <scope>NUCLEOTIDE SEQUENCE [LARGE SCALE GENOMIC DNA]</scope>
    <source>
        <strain evidence="10">KCTC 62195</strain>
    </source>
</reference>
<organism evidence="9 10">
    <name type="scientific">Azotobacter bryophylli</name>
    <dbReference type="NCBI Taxonomy" id="1986537"/>
    <lineage>
        <taxon>Bacteria</taxon>
        <taxon>Pseudomonadati</taxon>
        <taxon>Pseudomonadota</taxon>
        <taxon>Gammaproteobacteria</taxon>
        <taxon>Pseudomonadales</taxon>
        <taxon>Pseudomonadaceae</taxon>
        <taxon>Azotobacter</taxon>
    </lineage>
</organism>
<keyword evidence="3" id="KW-0479">Metal-binding</keyword>
<dbReference type="PROSITE" id="PS51379">
    <property type="entry name" value="4FE4S_FER_2"/>
    <property type="match status" value="1"/>
</dbReference>
<feature type="transmembrane region" description="Helical" evidence="7">
    <location>
        <begin position="193"/>
        <end position="215"/>
    </location>
</feature>
<keyword evidence="10" id="KW-1185">Reference proteome</keyword>
<dbReference type="InterPro" id="IPR014116">
    <property type="entry name" value="Cyt_c_oxidase_cbb3_FixG"/>
</dbReference>
<feature type="transmembrane region" description="Helical" evidence="7">
    <location>
        <begin position="89"/>
        <end position="109"/>
    </location>
</feature>
<dbReference type="PANTHER" id="PTHR30176">
    <property type="entry name" value="FERREDOXIN-TYPE PROTEIN NAPH"/>
    <property type="match status" value="1"/>
</dbReference>
<dbReference type="EMBL" id="JBHRSJ010000007">
    <property type="protein sequence ID" value="MFC2971512.1"/>
    <property type="molecule type" value="Genomic_DNA"/>
</dbReference>
<keyword evidence="5" id="KW-0408">Iron</keyword>
<dbReference type="PANTHER" id="PTHR30176:SF3">
    <property type="entry name" value="FERREDOXIN-TYPE PROTEIN NAPH"/>
    <property type="match status" value="1"/>
</dbReference>
<comment type="caution">
    <text evidence="9">The sequence shown here is derived from an EMBL/GenBank/DDBJ whole genome shotgun (WGS) entry which is preliminary data.</text>
</comment>
<evidence type="ECO:0000313" key="9">
    <source>
        <dbReference type="EMBL" id="MFC2971512.1"/>
    </source>
</evidence>
<dbReference type="Pfam" id="PF12801">
    <property type="entry name" value="Fer4_5"/>
    <property type="match status" value="1"/>
</dbReference>
<dbReference type="Proteomes" id="UP001595457">
    <property type="component" value="Unassembled WGS sequence"/>
</dbReference>
<name>A0ABV7AS20_9GAMM</name>
<gene>
    <name evidence="9" type="primary">ccoG</name>
    <name evidence="9" type="ORF">ACFOJE_04705</name>
</gene>
<evidence type="ECO:0000256" key="2">
    <source>
        <dbReference type="ARBA" id="ARBA00022485"/>
    </source>
</evidence>
<evidence type="ECO:0000313" key="10">
    <source>
        <dbReference type="Proteomes" id="UP001595457"/>
    </source>
</evidence>
<keyword evidence="7" id="KW-0472">Membrane</keyword>
<dbReference type="PROSITE" id="PS00198">
    <property type="entry name" value="4FE4S_FER_1"/>
    <property type="match status" value="1"/>
</dbReference>
<protein>
    <submittedName>
        <fullName evidence="9">Cytochrome c oxidase accessory protein CcoG</fullName>
    </submittedName>
</protein>
<dbReference type="NCBIfam" id="TIGR02745">
    <property type="entry name" value="ccoG_rdxA_fixG"/>
    <property type="match status" value="1"/>
</dbReference>
<dbReference type="Gene3D" id="2.60.40.10">
    <property type="entry name" value="Immunoglobulins"/>
    <property type="match status" value="1"/>
</dbReference>
<keyword evidence="7" id="KW-0812">Transmembrane</keyword>
<evidence type="ECO:0000256" key="4">
    <source>
        <dbReference type="ARBA" id="ARBA00022982"/>
    </source>
</evidence>
<dbReference type="Pfam" id="PF11614">
    <property type="entry name" value="FixG_C"/>
    <property type="match status" value="1"/>
</dbReference>
<dbReference type="InterPro" id="IPR032879">
    <property type="entry name" value="FixG_C"/>
</dbReference>
<evidence type="ECO:0000256" key="3">
    <source>
        <dbReference type="ARBA" id="ARBA00022723"/>
    </source>
</evidence>
<feature type="transmembrane region" description="Helical" evidence="7">
    <location>
        <begin position="336"/>
        <end position="354"/>
    </location>
</feature>
<sequence>MSDQIPVQNITPPGKEDHVDLYAARKKIQTRSFTGHFRNLRRVGGLVLFALFYGTAWLNWDGRQAVWWNLPERKFYIFGATFWPQDFMLLSWLLIICAFGLFFITVFAGRVWCGYTCPQSVFTWVFMWAEKVTEGDRNQRLKLDKQPMNAEKLLRKLAKHSIWMGVALLTAITFVGYFTPIRQLVPDLLTFNIGGWALFWVGFFTLATYGNAGFLREQVCIYMCPYARFQSVMFDKDTLIVSYDPNRGEKRGPRKKGIDYKAQGLGDCIDCTMCVQVCPTGIDIRDGLQFECIGCAACIDACDSIMEKMDYPKGLISYTTEHNLSGQKTHLMRPRLIGYAIALTAMTGLFTYAVTHRSLVELDVLKDRVLYRENEEGRIENVYTLKIMNKAQRDVAFAINAEGLDGLIFEGKREVKAGAGEVLSVPVELSIDPEKLPSSTNEIMFKVQAVDDPGIEQGAESRFIGPKVR</sequence>
<keyword evidence="7" id="KW-1133">Transmembrane helix</keyword>
<evidence type="ECO:0000256" key="5">
    <source>
        <dbReference type="ARBA" id="ARBA00023004"/>
    </source>
</evidence>
<dbReference type="InterPro" id="IPR013783">
    <property type="entry name" value="Ig-like_fold"/>
</dbReference>
<dbReference type="Pfam" id="PF13746">
    <property type="entry name" value="Fer4_18"/>
    <property type="match status" value="1"/>
</dbReference>
<evidence type="ECO:0000259" key="8">
    <source>
        <dbReference type="PROSITE" id="PS51379"/>
    </source>
</evidence>
<evidence type="ECO:0000256" key="1">
    <source>
        <dbReference type="ARBA" id="ARBA00022448"/>
    </source>
</evidence>
<dbReference type="RefSeq" id="WP_377813110.1">
    <property type="nucleotide sequence ID" value="NZ_JBHRSJ010000007.1"/>
</dbReference>
<feature type="transmembrane region" description="Helical" evidence="7">
    <location>
        <begin position="162"/>
        <end position="181"/>
    </location>
</feature>
<dbReference type="SUPFAM" id="SSF54862">
    <property type="entry name" value="4Fe-4S ferredoxins"/>
    <property type="match status" value="1"/>
</dbReference>
<accession>A0ABV7AS20</accession>
<keyword evidence="2" id="KW-0004">4Fe-4S</keyword>
<dbReference type="InterPro" id="IPR017900">
    <property type="entry name" value="4Fe4S_Fe_S_CS"/>
</dbReference>